<dbReference type="AlphaFoldDB" id="A0A0D7DZH0"/>
<gene>
    <name evidence="1" type="ORF">OO17_29370</name>
</gene>
<dbReference type="Pfam" id="PF13646">
    <property type="entry name" value="HEAT_2"/>
    <property type="match status" value="2"/>
</dbReference>
<dbReference type="Gene3D" id="1.25.10.10">
    <property type="entry name" value="Leucine-rich Repeat Variant"/>
    <property type="match status" value="1"/>
</dbReference>
<dbReference type="EMBL" id="JXXE01000830">
    <property type="protein sequence ID" value="KIZ32782.1"/>
    <property type="molecule type" value="Genomic_DNA"/>
</dbReference>
<dbReference type="Proteomes" id="UP000032515">
    <property type="component" value="Unassembled WGS sequence"/>
</dbReference>
<protein>
    <recommendedName>
        <fullName evidence="3">HEAT repeat domain-containing protein</fullName>
    </recommendedName>
</protein>
<dbReference type="InterPro" id="IPR004155">
    <property type="entry name" value="PBS_lyase_HEAT"/>
</dbReference>
<evidence type="ECO:0000313" key="1">
    <source>
        <dbReference type="EMBL" id="KIZ32782.1"/>
    </source>
</evidence>
<reference evidence="1 2" key="1">
    <citation type="submission" date="2014-11" db="EMBL/GenBank/DDBJ databases">
        <title>Genomics and ecophysiology of heterotrophic nitrogen fixing bacteria isolated from estuarine surface water.</title>
        <authorList>
            <person name="Bentzon-Tilia M."/>
            <person name="Severin I."/>
            <person name="Hansen L.H."/>
            <person name="Riemann L."/>
        </authorList>
    </citation>
    <scope>NUCLEOTIDE SEQUENCE [LARGE SCALE GENOMIC DNA]</scope>
    <source>
        <strain evidence="1 2">BAL398</strain>
    </source>
</reference>
<dbReference type="OrthoDB" id="7359267at2"/>
<sequence>MPLIKSKAATPASETLDRDKIAAAITQGSVDERWAAARAAAGLPTGLEILRQALAQETVPRVREAIFTSLGRIRTPASAAVVAPCLRSDDPDIRTGALDALRTMPDATAPLLAGLLDDADADVRVLACELVRNQPAEAANDLLAALLSRENETNVCGAAVEVLAEIGTPAALPALAQCAARFPDDPFLSFAIAMARDRIGSQASCRG</sequence>
<evidence type="ECO:0008006" key="3">
    <source>
        <dbReference type="Google" id="ProtNLM"/>
    </source>
</evidence>
<organism evidence="1 2">
    <name type="scientific">Rhodopseudomonas palustris</name>
    <dbReference type="NCBI Taxonomy" id="1076"/>
    <lineage>
        <taxon>Bacteria</taxon>
        <taxon>Pseudomonadati</taxon>
        <taxon>Pseudomonadota</taxon>
        <taxon>Alphaproteobacteria</taxon>
        <taxon>Hyphomicrobiales</taxon>
        <taxon>Nitrobacteraceae</taxon>
        <taxon>Rhodopseudomonas</taxon>
    </lineage>
</organism>
<comment type="caution">
    <text evidence="1">The sequence shown here is derived from an EMBL/GenBank/DDBJ whole genome shotgun (WGS) entry which is preliminary data.</text>
</comment>
<dbReference type="SUPFAM" id="SSF48371">
    <property type="entry name" value="ARM repeat"/>
    <property type="match status" value="1"/>
</dbReference>
<name>A0A0D7DZH0_RHOPL</name>
<dbReference type="InterPro" id="IPR016024">
    <property type="entry name" value="ARM-type_fold"/>
</dbReference>
<dbReference type="RefSeq" id="WP_044418929.1">
    <property type="nucleotide sequence ID" value="NZ_JXXE01000830.1"/>
</dbReference>
<proteinExistence type="predicted"/>
<dbReference type="SMART" id="SM00567">
    <property type="entry name" value="EZ_HEAT"/>
    <property type="match status" value="3"/>
</dbReference>
<evidence type="ECO:0000313" key="2">
    <source>
        <dbReference type="Proteomes" id="UP000032515"/>
    </source>
</evidence>
<dbReference type="InterPro" id="IPR011989">
    <property type="entry name" value="ARM-like"/>
</dbReference>
<dbReference type="PATRIC" id="fig|1076.23.peg.5878"/>
<accession>A0A0D7DZH0</accession>